<evidence type="ECO:0000313" key="7">
    <source>
        <dbReference type="Proteomes" id="UP001165160"/>
    </source>
</evidence>
<feature type="transmembrane region" description="Helical" evidence="1">
    <location>
        <begin position="1252"/>
        <end position="1273"/>
    </location>
</feature>
<keyword evidence="7" id="KW-1185">Reference proteome</keyword>
<feature type="transmembrane region" description="Helical" evidence="1">
    <location>
        <begin position="1403"/>
        <end position="1424"/>
    </location>
</feature>
<feature type="transmembrane region" description="Helical" evidence="1">
    <location>
        <begin position="1091"/>
        <end position="1112"/>
    </location>
</feature>
<feature type="transmembrane region" description="Helical" evidence="1">
    <location>
        <begin position="1151"/>
        <end position="1172"/>
    </location>
</feature>
<feature type="chain" id="PRO_5040876572" description="IPT/TIG domain-containing protein" evidence="2">
    <location>
        <begin position="26"/>
        <end position="1508"/>
    </location>
</feature>
<dbReference type="Pfam" id="PF07699">
    <property type="entry name" value="Ephrin_rec_like"/>
    <property type="match status" value="4"/>
</dbReference>
<dbReference type="EMBL" id="BRXX01000066">
    <property type="protein sequence ID" value="GMH86969.1"/>
    <property type="molecule type" value="Genomic_DNA"/>
</dbReference>
<feature type="signal peptide" evidence="2">
    <location>
        <begin position="1"/>
        <end position="25"/>
    </location>
</feature>
<feature type="domain" description="Tyrosine-protein kinase ephrin type A/B receptor-like" evidence="5">
    <location>
        <begin position="398"/>
        <end position="445"/>
    </location>
</feature>
<feature type="transmembrane region" description="Helical" evidence="1">
    <location>
        <begin position="1373"/>
        <end position="1391"/>
    </location>
</feature>
<gene>
    <name evidence="6" type="ORF">TrVE_jg3489</name>
</gene>
<keyword evidence="2" id="KW-0732">Signal</keyword>
<evidence type="ECO:0000259" key="3">
    <source>
        <dbReference type="Pfam" id="PF01833"/>
    </source>
</evidence>
<dbReference type="Pfam" id="PF06011">
    <property type="entry name" value="TRP"/>
    <property type="match status" value="1"/>
</dbReference>
<dbReference type="SUPFAM" id="SSF57184">
    <property type="entry name" value="Growth factor receptor domain"/>
    <property type="match status" value="2"/>
</dbReference>
<dbReference type="SMART" id="SM01411">
    <property type="entry name" value="Ephrin_rec_like"/>
    <property type="match status" value="6"/>
</dbReference>
<name>A0A9W7B9W5_9STRA</name>
<dbReference type="Gene3D" id="2.10.50.10">
    <property type="entry name" value="Tumor Necrosis Factor Receptor, subunit A, domain 2"/>
    <property type="match status" value="5"/>
</dbReference>
<evidence type="ECO:0000313" key="6">
    <source>
        <dbReference type="EMBL" id="GMH86969.1"/>
    </source>
</evidence>
<dbReference type="InterPro" id="IPR010308">
    <property type="entry name" value="TRP_C"/>
</dbReference>
<evidence type="ECO:0000259" key="5">
    <source>
        <dbReference type="Pfam" id="PF07699"/>
    </source>
</evidence>
<dbReference type="Pfam" id="PF01833">
    <property type="entry name" value="TIG"/>
    <property type="match status" value="2"/>
</dbReference>
<reference evidence="7" key="1">
    <citation type="journal article" date="2023" name="Commun. Biol.">
        <title>Genome analysis of Parmales, the sister group of diatoms, reveals the evolutionary specialization of diatoms from phago-mixotrophs to photoautotrophs.</title>
        <authorList>
            <person name="Ban H."/>
            <person name="Sato S."/>
            <person name="Yoshikawa S."/>
            <person name="Yamada K."/>
            <person name="Nakamura Y."/>
            <person name="Ichinomiya M."/>
            <person name="Sato N."/>
            <person name="Blanc-Mathieu R."/>
            <person name="Endo H."/>
            <person name="Kuwata A."/>
            <person name="Ogata H."/>
        </authorList>
    </citation>
    <scope>NUCLEOTIDE SEQUENCE [LARGE SCALE GENOMIC DNA]</scope>
    <source>
        <strain evidence="7">NIES 3699</strain>
    </source>
</reference>
<comment type="caution">
    <text evidence="6">The sequence shown here is derived from an EMBL/GenBank/DDBJ whole genome shotgun (WGS) entry which is preliminary data.</text>
</comment>
<keyword evidence="1" id="KW-0812">Transmembrane</keyword>
<feature type="domain" description="IPT/TIG" evidence="3">
    <location>
        <begin position="642"/>
        <end position="715"/>
    </location>
</feature>
<dbReference type="Proteomes" id="UP001165160">
    <property type="component" value="Unassembled WGS sequence"/>
</dbReference>
<dbReference type="CDD" id="cd00603">
    <property type="entry name" value="IPT_PCSR"/>
    <property type="match status" value="2"/>
</dbReference>
<accession>A0A9W7B9W5</accession>
<feature type="domain" description="Tyrosine-protein kinase ephrin type A/B receptor-like" evidence="5">
    <location>
        <begin position="465"/>
        <end position="513"/>
    </location>
</feature>
<feature type="domain" description="Tyrosine-protein kinase ephrin type A/B receptor-like" evidence="5">
    <location>
        <begin position="908"/>
        <end position="958"/>
    </location>
</feature>
<dbReference type="InterPro" id="IPR011050">
    <property type="entry name" value="Pectin_lyase_fold/virulence"/>
</dbReference>
<evidence type="ECO:0000259" key="4">
    <source>
        <dbReference type="Pfam" id="PF06011"/>
    </source>
</evidence>
<dbReference type="Gene3D" id="2.60.40.10">
    <property type="entry name" value="Immunoglobulins"/>
    <property type="match status" value="2"/>
</dbReference>
<dbReference type="InterPro" id="IPR011641">
    <property type="entry name" value="Tyr-kin_ephrin_A/B_rcpt-like"/>
</dbReference>
<proteinExistence type="predicted"/>
<evidence type="ECO:0000256" key="1">
    <source>
        <dbReference type="SAM" id="Phobius"/>
    </source>
</evidence>
<dbReference type="InterPro" id="IPR009030">
    <property type="entry name" value="Growth_fac_rcpt_cys_sf"/>
</dbReference>
<evidence type="ECO:0000256" key="2">
    <source>
        <dbReference type="SAM" id="SignalP"/>
    </source>
</evidence>
<dbReference type="PANTHER" id="PTHR46967:SF2">
    <property type="entry name" value="SUSHI, VON WILLEBRAND FACTOR TYPE A, EGF AND PENTRAXIN DOMAIN-CONTAINING PROTEIN 1-LIKE"/>
    <property type="match status" value="1"/>
</dbReference>
<evidence type="ECO:0008006" key="8">
    <source>
        <dbReference type="Google" id="ProtNLM"/>
    </source>
</evidence>
<feature type="transmembrane region" description="Helical" evidence="1">
    <location>
        <begin position="1060"/>
        <end position="1079"/>
    </location>
</feature>
<dbReference type="InterPro" id="IPR002909">
    <property type="entry name" value="IPT_dom"/>
</dbReference>
<feature type="domain" description="Tyrosine-protein kinase ephrin type A/B receptor-like" evidence="5">
    <location>
        <begin position="330"/>
        <end position="372"/>
    </location>
</feature>
<keyword evidence="1" id="KW-1133">Transmembrane helix</keyword>
<dbReference type="InterPro" id="IPR013783">
    <property type="entry name" value="Ig-like_fold"/>
</dbReference>
<keyword evidence="1" id="KW-0472">Membrane</keyword>
<feature type="transmembrane region" description="Helical" evidence="1">
    <location>
        <begin position="1198"/>
        <end position="1222"/>
    </location>
</feature>
<dbReference type="SUPFAM" id="SSF51126">
    <property type="entry name" value="Pectin lyase-like"/>
    <property type="match status" value="1"/>
</dbReference>
<dbReference type="InterPro" id="IPR014756">
    <property type="entry name" value="Ig_E-set"/>
</dbReference>
<dbReference type="PANTHER" id="PTHR46967">
    <property type="entry name" value="INSULIN-LIKE GROWTH FACTOR BINDING PROTEIN,N-TERMINAL"/>
    <property type="match status" value="1"/>
</dbReference>
<dbReference type="SUPFAM" id="SSF81296">
    <property type="entry name" value="E set domains"/>
    <property type="match status" value="2"/>
</dbReference>
<organism evidence="6 7">
    <name type="scientific">Triparma verrucosa</name>
    <dbReference type="NCBI Taxonomy" id="1606542"/>
    <lineage>
        <taxon>Eukaryota</taxon>
        <taxon>Sar</taxon>
        <taxon>Stramenopiles</taxon>
        <taxon>Ochrophyta</taxon>
        <taxon>Bolidophyceae</taxon>
        <taxon>Parmales</taxon>
        <taxon>Triparmaceae</taxon>
        <taxon>Triparma</taxon>
    </lineage>
</organism>
<sequence>MPPLHLPSLLFLLLILNNLSKCSSGSSPLTCSSTITDAEDWENSLTPSTTSVLPSATLSLGADISITTTSAYYYNYYLKSTMSLDISSVSGSMHEITPASSSRFDQDYAPLSAATAQVFGVVAESARASIAMSSVAVKNFHTLNGFIRSQNSDVTLTNCNFENNWANGAIDAGAVLTLLDSSVATITHCTFKDNIGGHDHGQGSNGALMVGGGSGNVLLSDTATFLSTGVEPAPGSTAAVHGSIFTHDNVNSVSFPTSDQNAAGYKDISFITPSDGDVAPSASFENCRAGFTQAEDAAEPAVPLLLGVDVNAGPLPSSFVTVNSQGKTNARSFECVPCDAGSFKANNGMGSCTTCPEGTYSVLTGGESIGSCLACAPGKATDPEDHGSEESCKSCPKGKYSGGTGASCTDCSEGTYAASEESTTCSFCPVGKFGNITGAVKCHDCEIGSYSNQQRAQWCSSCRAGTFGTEVGQTSCVLCAMGAYTSDAGATECEACAPNTFTVNEGAKKCVSCGEEEYLSPDTGCTKLKVTSIPISKEQNNPTAGGGILTISGTGFNPPEPLQIRAMISGQECTTVDKAFDGTWMTCSVPPGEGTVNLLTVEEVTTSTVASLFSSYVVYKEPVVNEVTGCEDHPQLERHTINCPTRGEVEITITGENFGVSGAMVTVGGMLCPNVVHSESNPHNEVTCTVPAGTGQTVPMMVTIGGQSGYSDILSYASAHVTSFSGCPEGICPRDGKDPDTGEAVVVLVRGTNFGPKQAEAVVGGQVCGQAPEELWQDPDGGDFDPHTTLYSYLTAGAGTKQSISVLQSGGTFSGGEYIVRYQECQAGEYNFFDEERKRMICVPCETGSYSTESEQMSCKMCPANYYTTGTTHCEACPAHKTSSPKSSSCHCKETFIEMNGECMCEAGSQLDEQLDVCQPCPMHTYQSEVNVGTCAWCDDLIDGSATVDIGSNSTDDCICEKEFYNDGSACVACEEGMECDEVGVTLKKLRLSEGFWRHSANTTDIRECPKEHLCQGGEHGDYCPTYNDGPYCLTCVEGAGGNWESECQSCEDSSAATTSFFIVVAVLLVVCGGLFLLFKKYVPPRSARGVQVMLKIVLAGSQIITAIPSVFDIKLPTKFEAFLERINFINLDIFGQLSAGCLASVTYYDLLFWTCVLPLAMGGLVLVFAFIKKAQLTAVETATGERHERRHRRLKHFTATILFLLSYVAYPGASMAIFSIFPCDAIGNKSYLKADYGLKCYTTIYYRWQGFAWIMALVYPLGVPLMYSLLLYKYRRNINPEVESKSMEDQMTKREKDPSIKILSFLWISYKPECWWFEIFECARRLLMTGGLVFIDQGSPLQVSCGLTITFFSLFCICWFKPYVTKRDNLLASFQQVNQFLVLIAVMLILTKSNGGFSDDGMAYMMIFLYSASGISLLVCATFEIMNEIGDDEESHNHKEFHVDSYLNDNMRTSESTRCTASGGLGEAEIVVSGGGGEGGGGGGRIEMTAGMNPLTTRALGGKEQQL</sequence>
<feature type="domain" description="IPT/TIG" evidence="3">
    <location>
        <begin position="540"/>
        <end position="605"/>
    </location>
</feature>
<protein>
    <recommendedName>
        <fullName evidence="8">IPT/TIG domain-containing protein</fullName>
    </recommendedName>
</protein>
<feature type="domain" description="TRP C-terminal" evidence="4">
    <location>
        <begin position="1152"/>
        <end position="1395"/>
    </location>
</feature>